<dbReference type="SMART" id="SM00481">
    <property type="entry name" value="POLIIIAc"/>
    <property type="match status" value="1"/>
</dbReference>
<comment type="caution">
    <text evidence="2">The sequence shown here is derived from an EMBL/GenBank/DDBJ whole genome shotgun (WGS) entry which is preliminary data.</text>
</comment>
<evidence type="ECO:0000313" key="3">
    <source>
        <dbReference type="Proteomes" id="UP001174909"/>
    </source>
</evidence>
<dbReference type="PANTHER" id="PTHR42924:SF3">
    <property type="entry name" value="POLYMERASE_HISTIDINOL PHOSPHATASE N-TERMINAL DOMAIN-CONTAINING PROTEIN"/>
    <property type="match status" value="1"/>
</dbReference>
<dbReference type="Pfam" id="PF02811">
    <property type="entry name" value="PHP"/>
    <property type="match status" value="1"/>
</dbReference>
<keyword evidence="3" id="KW-1185">Reference proteome</keyword>
<dbReference type="EMBL" id="CASHTH010000514">
    <property type="protein sequence ID" value="CAI8003263.1"/>
    <property type="molecule type" value="Genomic_DNA"/>
</dbReference>
<dbReference type="Proteomes" id="UP001174909">
    <property type="component" value="Unassembled WGS sequence"/>
</dbReference>
<evidence type="ECO:0000259" key="1">
    <source>
        <dbReference type="SMART" id="SM00481"/>
    </source>
</evidence>
<feature type="domain" description="Polymerase/histidinol phosphatase N-terminal" evidence="1">
    <location>
        <begin position="5"/>
        <end position="71"/>
    </location>
</feature>
<dbReference type="CDD" id="cd07438">
    <property type="entry name" value="PHP_HisPPase_AMP"/>
    <property type="match status" value="1"/>
</dbReference>
<dbReference type="Gene3D" id="1.10.150.650">
    <property type="match status" value="1"/>
</dbReference>
<dbReference type="Gene3D" id="3.20.20.140">
    <property type="entry name" value="Metal-dependent hydrolases"/>
    <property type="match status" value="1"/>
</dbReference>
<dbReference type="InterPro" id="IPR003141">
    <property type="entry name" value="Pol/His_phosphatase_N"/>
</dbReference>
<dbReference type="InterPro" id="IPR016195">
    <property type="entry name" value="Pol/histidinol_Pase-like"/>
</dbReference>
<sequence>MAISVDLHLHTTASDGRLTPTELVELTASKGLRTISVSDHDTTAGLAEAQRAVDKVPGMRLIPGIELGCDVPGGEVHMLGYFMDVTDAGFQETLAGFREGRLARGEGMVQKLAEFGMHIEWERVREIAGDASVGRPHVAQALVEAGYFSEPSDAFREYLGRNGKAYVERAKLTPPDAVKLLNDVGGVAVFAHPWFERRGNEPEPEQSLIETVEELKAAGLHGMEVHYAMYDEATVDWLADVARAYDLIPCGGSDYHHSGNSREPFPGVNGPPMETVERLEEAARQLVFRR</sequence>
<evidence type="ECO:0000313" key="2">
    <source>
        <dbReference type="EMBL" id="CAI8003263.1"/>
    </source>
</evidence>
<protein>
    <submittedName>
        <fullName evidence="2">5'-3' exoribonuclease</fullName>
    </submittedName>
</protein>
<reference evidence="2" key="1">
    <citation type="submission" date="2023-03" db="EMBL/GenBank/DDBJ databases">
        <authorList>
            <person name="Steffen K."/>
            <person name="Cardenas P."/>
        </authorList>
    </citation>
    <scope>NUCLEOTIDE SEQUENCE</scope>
</reference>
<accession>A0AA35W518</accession>
<dbReference type="GO" id="GO:0035312">
    <property type="term" value="F:5'-3' DNA exonuclease activity"/>
    <property type="evidence" value="ECO:0007669"/>
    <property type="project" value="TreeGrafter"/>
</dbReference>
<dbReference type="InterPro" id="IPR052018">
    <property type="entry name" value="PHP_domain"/>
</dbReference>
<proteinExistence type="predicted"/>
<organism evidence="2 3">
    <name type="scientific">Geodia barretti</name>
    <name type="common">Barrett's horny sponge</name>
    <dbReference type="NCBI Taxonomy" id="519541"/>
    <lineage>
        <taxon>Eukaryota</taxon>
        <taxon>Metazoa</taxon>
        <taxon>Porifera</taxon>
        <taxon>Demospongiae</taxon>
        <taxon>Heteroscleromorpha</taxon>
        <taxon>Tetractinellida</taxon>
        <taxon>Astrophorina</taxon>
        <taxon>Geodiidae</taxon>
        <taxon>Geodia</taxon>
    </lineage>
</organism>
<name>A0AA35W518_GEOBA</name>
<gene>
    <name evidence="2" type="ORF">GBAR_LOCUS3599</name>
</gene>
<dbReference type="GO" id="GO:0004534">
    <property type="term" value="F:5'-3' RNA exonuclease activity"/>
    <property type="evidence" value="ECO:0007669"/>
    <property type="project" value="TreeGrafter"/>
</dbReference>
<dbReference type="SUPFAM" id="SSF89550">
    <property type="entry name" value="PHP domain-like"/>
    <property type="match status" value="1"/>
</dbReference>
<dbReference type="InterPro" id="IPR004013">
    <property type="entry name" value="PHP_dom"/>
</dbReference>
<dbReference type="PANTHER" id="PTHR42924">
    <property type="entry name" value="EXONUCLEASE"/>
    <property type="match status" value="1"/>
</dbReference>
<dbReference type="AlphaFoldDB" id="A0AA35W518"/>